<dbReference type="EMBL" id="CP013244">
    <property type="protein sequence ID" value="ANP47175.1"/>
    <property type="molecule type" value="Genomic_DNA"/>
</dbReference>
<dbReference type="STRING" id="1759059.ATE48_15255"/>
<dbReference type="KEGG" id="cbot:ATE48_15255"/>
<keyword evidence="3" id="KW-1185">Reference proteome</keyword>
<keyword evidence="1" id="KW-0472">Membrane</keyword>
<gene>
    <name evidence="2" type="ORF">ATE48_15255</name>
</gene>
<protein>
    <submittedName>
        <fullName evidence="2">Uncharacterized protein</fullName>
    </submittedName>
</protein>
<evidence type="ECO:0000256" key="1">
    <source>
        <dbReference type="SAM" id="Phobius"/>
    </source>
</evidence>
<reference evidence="2 3" key="1">
    <citation type="submission" date="2015-11" db="EMBL/GenBank/DDBJ databases">
        <title>Whole-Genome Sequence of Candidatus Oderbacter manganicum from the National Park Lower Oder Valley, Germany.</title>
        <authorList>
            <person name="Braun B."/>
            <person name="Liere K."/>
            <person name="Szewzyk U."/>
        </authorList>
    </citation>
    <scope>NUCLEOTIDE SEQUENCE [LARGE SCALE GENOMIC DNA]</scope>
    <source>
        <strain evidence="2 3">OTSz_A_272</strain>
    </source>
</reference>
<sequence>MVRAVQLHPIHRRPRRYSDRFSVHGGVALVSSLRAILGVRLRKHFYARDPFRRIGLLTNVLRNLDAMASLMGARPPQTLPSACGAPIRPPHDAAPARLTCDLAYADAS</sequence>
<accession>A0A1B1AKV8</accession>
<proteinExistence type="predicted"/>
<dbReference type="Proteomes" id="UP000092498">
    <property type="component" value="Chromosome"/>
</dbReference>
<feature type="transmembrane region" description="Helical" evidence="1">
    <location>
        <begin position="21"/>
        <end position="41"/>
    </location>
</feature>
<keyword evidence="1" id="KW-1133">Transmembrane helix</keyword>
<name>A0A1B1AKV8_9PROT</name>
<organism evidence="2 3">
    <name type="scientific">Candidatus Viadribacter manganicus</name>
    <dbReference type="NCBI Taxonomy" id="1759059"/>
    <lineage>
        <taxon>Bacteria</taxon>
        <taxon>Pseudomonadati</taxon>
        <taxon>Pseudomonadota</taxon>
        <taxon>Alphaproteobacteria</taxon>
        <taxon>Hyphomonadales</taxon>
        <taxon>Hyphomonadaceae</taxon>
        <taxon>Candidatus Viadribacter</taxon>
    </lineage>
</organism>
<evidence type="ECO:0000313" key="2">
    <source>
        <dbReference type="EMBL" id="ANP47175.1"/>
    </source>
</evidence>
<dbReference type="InParanoid" id="A0A1B1AKV8"/>
<dbReference type="AlphaFoldDB" id="A0A1B1AKV8"/>
<evidence type="ECO:0000313" key="3">
    <source>
        <dbReference type="Proteomes" id="UP000092498"/>
    </source>
</evidence>
<keyword evidence="1" id="KW-0812">Transmembrane</keyword>